<dbReference type="EMBL" id="NETL01000016">
    <property type="protein sequence ID" value="OTN68469.1"/>
    <property type="molecule type" value="Genomic_DNA"/>
</dbReference>
<dbReference type="VEuPathDB" id="PlasmoDB:PKA1H_030023400"/>
<protein>
    <submittedName>
        <fullName evidence="2">Uncharacterized protein</fullName>
    </submittedName>
</protein>
<gene>
    <name evidence="2" type="ORF">PKNOH_S02310700</name>
</gene>
<proteinExistence type="predicted"/>
<feature type="region of interest" description="Disordered" evidence="1">
    <location>
        <begin position="1"/>
        <end position="34"/>
    </location>
</feature>
<name>A0A1Y3DW45_PLAKN</name>
<dbReference type="Proteomes" id="UP000195012">
    <property type="component" value="Unassembled WGS sequence"/>
</dbReference>
<evidence type="ECO:0000313" key="3">
    <source>
        <dbReference type="Proteomes" id="UP000195012"/>
    </source>
</evidence>
<feature type="region of interest" description="Disordered" evidence="1">
    <location>
        <begin position="48"/>
        <end position="86"/>
    </location>
</feature>
<organism evidence="2 3">
    <name type="scientific">Plasmodium knowlesi</name>
    <dbReference type="NCBI Taxonomy" id="5850"/>
    <lineage>
        <taxon>Eukaryota</taxon>
        <taxon>Sar</taxon>
        <taxon>Alveolata</taxon>
        <taxon>Apicomplexa</taxon>
        <taxon>Aconoidasida</taxon>
        <taxon>Haemosporida</taxon>
        <taxon>Plasmodiidae</taxon>
        <taxon>Plasmodium</taxon>
        <taxon>Plasmodium (Plasmodium)</taxon>
    </lineage>
</organism>
<dbReference type="VEuPathDB" id="PlasmoDB:PKNOH_S02310700"/>
<dbReference type="OrthoDB" id="345163at2759"/>
<accession>A0A1Y3DW45</accession>
<reference evidence="2 3" key="1">
    <citation type="submission" date="2017-05" db="EMBL/GenBank/DDBJ databases">
        <title>PacBio assembly of a Plasmodium knowlesi genome sequence with Hi-C correction and manual annotation of the SICAvar gene family.</title>
        <authorList>
            <person name="Lapp S.A."/>
            <person name="Geraldo J.A."/>
            <person name="Chien J.-T."/>
            <person name="Ay F."/>
            <person name="Pakala S.B."/>
            <person name="Batugedara G."/>
            <person name="Humphrey J.C."/>
            <person name="Debarry J.D."/>
            <person name="Le Roch K.G."/>
            <person name="Galinski M.R."/>
            <person name="Kissinger J.C."/>
        </authorList>
    </citation>
    <scope>NUCLEOTIDE SEQUENCE [LARGE SCALE GENOMIC DNA]</scope>
    <source>
        <strain evidence="3">Malayan Strain Pk1 (A+)</strain>
    </source>
</reference>
<dbReference type="eggNOG" id="ENOG502SYPS">
    <property type="taxonomic scope" value="Eukaryota"/>
</dbReference>
<dbReference type="VEuPathDB" id="PlasmoDB:PKNH_0318300"/>
<comment type="caution">
    <text evidence="2">The sequence shown here is derived from an EMBL/GenBank/DDBJ whole genome shotgun (WGS) entry which is preliminary data.</text>
</comment>
<sequence>MSASSDHVAQRNGRTRLKRAPAGKPTHPNDPVHYPLYYETTERSYKSSVRNVSHRNKTSMFDAVGDERKDSSSGSTDKWTNKKIIAPPPGEIKKILQQEPFHVMNKRSGRRFHPEVASGNIFSKPSGDVDQRKSSKKTSNYSLNNNPYRWGVDVLRYPLPTPKRNYRHVGNLSTCLVPNKSADTFVHKKSPTHYITHLEKSLCPKESTSIQGSSRKMIRSHESKLEINCIPKDLQRSERKPTCTLRRDNLNADLTPIEHVARRPFHINTTCRNKQSSVAFNSAREPSPFRSGKRIGYISTKREHSVFLC</sequence>
<evidence type="ECO:0000256" key="1">
    <source>
        <dbReference type="SAM" id="MobiDB-lite"/>
    </source>
</evidence>
<dbReference type="AlphaFoldDB" id="A0A1Y3DW45"/>
<evidence type="ECO:0000313" key="2">
    <source>
        <dbReference type="EMBL" id="OTN68469.1"/>
    </source>
</evidence>
<feature type="region of interest" description="Disordered" evidence="1">
    <location>
        <begin position="117"/>
        <end position="141"/>
    </location>
</feature>